<proteinExistence type="predicted"/>
<dbReference type="PANTHER" id="PTHR43162:SF1">
    <property type="entry name" value="PRESTALK A DIFFERENTIATION PROTEIN A"/>
    <property type="match status" value="1"/>
</dbReference>
<dbReference type="Pfam" id="PF05368">
    <property type="entry name" value="NmrA"/>
    <property type="match status" value="1"/>
</dbReference>
<dbReference type="InterPro" id="IPR036291">
    <property type="entry name" value="NAD(P)-bd_dom_sf"/>
</dbReference>
<organism evidence="2 3">
    <name type="scientific">Pseudomarimonas arenosa</name>
    <dbReference type="NCBI Taxonomy" id="2774145"/>
    <lineage>
        <taxon>Bacteria</taxon>
        <taxon>Pseudomonadati</taxon>
        <taxon>Pseudomonadota</taxon>
        <taxon>Gammaproteobacteria</taxon>
        <taxon>Lysobacterales</taxon>
        <taxon>Lysobacteraceae</taxon>
        <taxon>Pseudomarimonas</taxon>
    </lineage>
</organism>
<accession>A0AAW3ZH65</accession>
<dbReference type="Gene3D" id="3.40.50.720">
    <property type="entry name" value="NAD(P)-binding Rossmann-like Domain"/>
    <property type="match status" value="1"/>
</dbReference>
<dbReference type="InterPro" id="IPR008030">
    <property type="entry name" value="NmrA-like"/>
</dbReference>
<dbReference type="PANTHER" id="PTHR43162">
    <property type="match status" value="1"/>
</dbReference>
<evidence type="ECO:0000313" key="3">
    <source>
        <dbReference type="Proteomes" id="UP000613768"/>
    </source>
</evidence>
<dbReference type="InterPro" id="IPR051604">
    <property type="entry name" value="Ergot_Alk_Oxidoreductase"/>
</dbReference>
<protein>
    <submittedName>
        <fullName evidence="2">NAD(P)H-binding protein</fullName>
    </submittedName>
</protein>
<evidence type="ECO:0000313" key="2">
    <source>
        <dbReference type="EMBL" id="MBD8524604.1"/>
    </source>
</evidence>
<dbReference type="SUPFAM" id="SSF51735">
    <property type="entry name" value="NAD(P)-binding Rossmann-fold domains"/>
    <property type="match status" value="1"/>
</dbReference>
<dbReference type="Proteomes" id="UP000613768">
    <property type="component" value="Unassembled WGS sequence"/>
</dbReference>
<dbReference type="EMBL" id="JACYTR010000003">
    <property type="protein sequence ID" value="MBD8524604.1"/>
    <property type="molecule type" value="Genomic_DNA"/>
</dbReference>
<dbReference type="RefSeq" id="WP_192027950.1">
    <property type="nucleotide sequence ID" value="NZ_JACYTR010000003.1"/>
</dbReference>
<evidence type="ECO:0000259" key="1">
    <source>
        <dbReference type="Pfam" id="PF05368"/>
    </source>
</evidence>
<reference evidence="2 3" key="1">
    <citation type="submission" date="2020-09" db="EMBL/GenBank/DDBJ databases">
        <title>Pseudoxanthomonas sp. CAU 1598 isolated from sand of Yaerae Beach.</title>
        <authorList>
            <person name="Kim W."/>
        </authorList>
    </citation>
    <scope>NUCLEOTIDE SEQUENCE [LARGE SCALE GENOMIC DNA]</scope>
    <source>
        <strain evidence="2 3">CAU 1598</strain>
    </source>
</reference>
<sequence length="290" mass="31512">MQLHTGNESNTGMKVLVIGGTGKTGRRVAERLINRGVETRVVSRSTSPAFDWHDEGTWGAALDGISAVYITFAPDLAVPGATDRIQAFVDTAAAAGVDRLVLLSGRGEEEAQACERIVQAQDLEWTVVRASWFMQNFSEGEFAGMVHEGMLTLPAADIPEPFIDVNDIADVAVAALTEPGHAHEIYEVTGPRLLTLEELAEELSRQTGHSVRFQAIPQADFDAALLDSGLPEDIRWLLNYLFSTVLDGRNAHLCDGVQRALGREPADFSDFVERQLQRGTWARNDAGVAA</sequence>
<keyword evidence="3" id="KW-1185">Reference proteome</keyword>
<name>A0AAW3ZH65_9GAMM</name>
<comment type="caution">
    <text evidence="2">The sequence shown here is derived from an EMBL/GenBank/DDBJ whole genome shotgun (WGS) entry which is preliminary data.</text>
</comment>
<dbReference type="Gene3D" id="3.90.25.10">
    <property type="entry name" value="UDP-galactose 4-epimerase, domain 1"/>
    <property type="match status" value="1"/>
</dbReference>
<gene>
    <name evidence="2" type="ORF">IFO71_02515</name>
</gene>
<dbReference type="AlphaFoldDB" id="A0AAW3ZH65"/>
<feature type="domain" description="NmrA-like" evidence="1">
    <location>
        <begin position="14"/>
        <end position="244"/>
    </location>
</feature>